<dbReference type="AlphaFoldDB" id="A0A839UAS3"/>
<comment type="caution">
    <text evidence="1">The sequence shown here is derived from an EMBL/GenBank/DDBJ whole genome shotgun (WGS) entry which is preliminary data.</text>
</comment>
<gene>
    <name evidence="1" type="ORF">FHS21_001794</name>
</gene>
<organism evidence="1 2">
    <name type="scientific">Phyllobacterium trifolii</name>
    <dbReference type="NCBI Taxonomy" id="300193"/>
    <lineage>
        <taxon>Bacteria</taxon>
        <taxon>Pseudomonadati</taxon>
        <taxon>Pseudomonadota</taxon>
        <taxon>Alphaproteobacteria</taxon>
        <taxon>Hyphomicrobiales</taxon>
        <taxon>Phyllobacteriaceae</taxon>
        <taxon>Phyllobacterium</taxon>
    </lineage>
</organism>
<reference evidence="1 2" key="1">
    <citation type="submission" date="2020-08" db="EMBL/GenBank/DDBJ databases">
        <title>Genomic Encyclopedia of Type Strains, Phase III (KMG-III): the genomes of soil and plant-associated and newly described type strains.</title>
        <authorList>
            <person name="Whitman W."/>
        </authorList>
    </citation>
    <scope>NUCLEOTIDE SEQUENCE [LARGE SCALE GENOMIC DNA]</scope>
    <source>
        <strain evidence="1 2">CECT 7015</strain>
    </source>
</reference>
<proteinExistence type="predicted"/>
<sequence>MAGILERGRGRFLKLERPSPGSIRLEATEI</sequence>
<keyword evidence="2" id="KW-1185">Reference proteome</keyword>
<evidence type="ECO:0000313" key="1">
    <source>
        <dbReference type="EMBL" id="MBB3145389.1"/>
    </source>
</evidence>
<dbReference type="Proteomes" id="UP000554520">
    <property type="component" value="Unassembled WGS sequence"/>
</dbReference>
<accession>A0A839UAS3</accession>
<evidence type="ECO:0000313" key="2">
    <source>
        <dbReference type="Proteomes" id="UP000554520"/>
    </source>
</evidence>
<dbReference type="EMBL" id="JACHXN010000004">
    <property type="protein sequence ID" value="MBB3145389.1"/>
    <property type="molecule type" value="Genomic_DNA"/>
</dbReference>
<name>A0A839UAS3_9HYPH</name>
<protein>
    <submittedName>
        <fullName evidence="1">Uncharacterized protein</fullName>
    </submittedName>
</protein>